<dbReference type="Gene3D" id="3.40.50.880">
    <property type="match status" value="1"/>
</dbReference>
<name>A0A0F6SDJ4_9BACT</name>
<sequence length="314" mass="34940">MLLGAQRFDPTLGAAAAELGLDGPIATITAGWQEREGEDSDLHEHLGKRTINLRLHRRADEAFRADPELHAAHRKKQERLRHKQDFYRIRLEHELDANHVIRQRKAPPEILAEEEAASIGAIRLLDEYHLGQCAKVESEFDAAWRPFERDSIARHRHEIAEILRDTVAIAIAGGHVATLLNRLRLFGIAELIDGQVVLAWAAGAMAISDRVVLFHDSPPQGPGASEVLDRGLALCSGVVPLPHPETRLRLDDAERVALMARRFAPARCLAMPAGARITYRDGRFGSPHRVLRLSIDGTRAPVQPTDDLLPEEWA</sequence>
<evidence type="ECO:0000313" key="1">
    <source>
        <dbReference type="EMBL" id="AKF03549.1"/>
    </source>
</evidence>
<keyword evidence="2" id="KW-1185">Reference proteome</keyword>
<accession>A0A0F6SDJ4</accession>
<dbReference type="InterPro" id="IPR029062">
    <property type="entry name" value="Class_I_gatase-like"/>
</dbReference>
<dbReference type="STRING" id="927083.DB32_000698"/>
<organism evidence="1 2">
    <name type="scientific">Sandaracinus amylolyticus</name>
    <dbReference type="NCBI Taxonomy" id="927083"/>
    <lineage>
        <taxon>Bacteria</taxon>
        <taxon>Pseudomonadati</taxon>
        <taxon>Myxococcota</taxon>
        <taxon>Polyangia</taxon>
        <taxon>Polyangiales</taxon>
        <taxon>Sandaracinaceae</taxon>
        <taxon>Sandaracinus</taxon>
    </lineage>
</organism>
<dbReference type="AlphaFoldDB" id="A0A0F6SDJ4"/>
<protein>
    <submittedName>
        <fullName evidence="1">Uncharacterized protein</fullName>
    </submittedName>
</protein>
<dbReference type="KEGG" id="samy:DB32_000698"/>
<dbReference type="Proteomes" id="UP000034883">
    <property type="component" value="Chromosome"/>
</dbReference>
<gene>
    <name evidence="1" type="ORF">DB32_000698</name>
</gene>
<proteinExistence type="predicted"/>
<dbReference type="EMBL" id="CP011125">
    <property type="protein sequence ID" value="AKF03549.1"/>
    <property type="molecule type" value="Genomic_DNA"/>
</dbReference>
<evidence type="ECO:0000313" key="2">
    <source>
        <dbReference type="Proteomes" id="UP000034883"/>
    </source>
</evidence>
<reference evidence="1 2" key="1">
    <citation type="submission" date="2015-03" db="EMBL/GenBank/DDBJ databases">
        <title>Genome assembly of Sandaracinus amylolyticus DSM 53668.</title>
        <authorList>
            <person name="Sharma G."/>
            <person name="Subramanian S."/>
        </authorList>
    </citation>
    <scope>NUCLEOTIDE SEQUENCE [LARGE SCALE GENOMIC DNA]</scope>
    <source>
        <strain evidence="1 2">DSM 53668</strain>
    </source>
</reference>